<reference evidence="1 2" key="1">
    <citation type="submission" date="2017-11" db="EMBL/GenBank/DDBJ databases">
        <authorList>
            <person name="Han C.G."/>
        </authorList>
    </citation>
    <scope>NUCLEOTIDE SEQUENCE [LARGE SCALE GENOMIC DNA]</scope>
    <source>
        <strain evidence="1 2">A10</strain>
    </source>
</reference>
<evidence type="ECO:0000313" key="1">
    <source>
        <dbReference type="EMBL" id="PLO75629.1"/>
    </source>
</evidence>
<dbReference type="Proteomes" id="UP000234667">
    <property type="component" value="Unassembled WGS sequence"/>
</dbReference>
<gene>
    <name evidence="1" type="ORF">CWN49_00460</name>
</gene>
<proteinExistence type="predicted"/>
<protein>
    <submittedName>
        <fullName evidence="1">Uncharacterized protein</fullName>
    </submittedName>
</protein>
<name>A0A2J5QBC3_9ENTR</name>
<comment type="caution">
    <text evidence="1">The sequence shown here is derived from an EMBL/GenBank/DDBJ whole genome shotgun (WGS) entry which is preliminary data.</text>
</comment>
<sequence>MTHSTAVGPVAVTRDRNGFWTHPRYFKPAGDEASRADFNNWLHRNNLVCALRWLENDAPPHVTEAWKHGACDISEWQPSMPAGEGWFTGSIHDTEDGPVCVWLREAP</sequence>
<accession>A0A2J5QBC3</accession>
<dbReference type="EMBL" id="PIDR01000002">
    <property type="protein sequence ID" value="PLO75629.1"/>
    <property type="molecule type" value="Genomic_DNA"/>
</dbReference>
<dbReference type="AlphaFoldDB" id="A0A2J5QBC3"/>
<evidence type="ECO:0000313" key="2">
    <source>
        <dbReference type="Proteomes" id="UP000234667"/>
    </source>
</evidence>
<reference evidence="1 2" key="2">
    <citation type="submission" date="2018-01" db="EMBL/GenBank/DDBJ databases">
        <title>Genomic study of Klebsiella pneumoniae.</title>
        <authorList>
            <person name="Yang Y."/>
            <person name="Bicalho R."/>
        </authorList>
    </citation>
    <scope>NUCLEOTIDE SEQUENCE [LARGE SCALE GENOMIC DNA]</scope>
    <source>
        <strain evidence="1 2">A10</strain>
    </source>
</reference>
<organism evidence="1 2">
    <name type="scientific">Klebsiella michiganensis</name>
    <dbReference type="NCBI Taxonomy" id="1134687"/>
    <lineage>
        <taxon>Bacteria</taxon>
        <taxon>Pseudomonadati</taxon>
        <taxon>Pseudomonadota</taxon>
        <taxon>Gammaproteobacteria</taxon>
        <taxon>Enterobacterales</taxon>
        <taxon>Enterobacteriaceae</taxon>
        <taxon>Klebsiella/Raoultella group</taxon>
        <taxon>Klebsiella</taxon>
    </lineage>
</organism>